<dbReference type="InterPro" id="IPR008880">
    <property type="entry name" value="Trigger_fac_C"/>
</dbReference>
<evidence type="ECO:0000256" key="7">
    <source>
        <dbReference type="ARBA" id="ARBA00023235"/>
    </source>
</evidence>
<reference evidence="13" key="1">
    <citation type="journal article" date="2021" name="PeerJ">
        <title>Extensive microbial diversity within the chicken gut microbiome revealed by metagenomics and culture.</title>
        <authorList>
            <person name="Gilroy R."/>
            <person name="Ravi A."/>
            <person name="Getino M."/>
            <person name="Pursley I."/>
            <person name="Horton D.L."/>
            <person name="Alikhan N.F."/>
            <person name="Baker D."/>
            <person name="Gharbi K."/>
            <person name="Hall N."/>
            <person name="Watson M."/>
            <person name="Adriaenssens E.M."/>
            <person name="Foster-Nyarko E."/>
            <person name="Jarju S."/>
            <person name="Secka A."/>
            <person name="Antonio M."/>
            <person name="Oren A."/>
            <person name="Chaudhuri R.R."/>
            <person name="La Ragione R."/>
            <person name="Hildebrand F."/>
            <person name="Pallen M.J."/>
        </authorList>
    </citation>
    <scope>NUCLEOTIDE SEQUENCE</scope>
    <source>
        <strain evidence="13">ChiBcec1-1093</strain>
    </source>
</reference>
<evidence type="ECO:0000256" key="1">
    <source>
        <dbReference type="ARBA" id="ARBA00000971"/>
    </source>
</evidence>
<dbReference type="InterPro" id="IPR005215">
    <property type="entry name" value="Trig_fac"/>
</dbReference>
<comment type="subcellular location">
    <subcellularLocation>
        <location evidence="2">Cytoplasm</location>
    </subcellularLocation>
</comment>
<keyword evidence="5 10" id="KW-0697">Rotamase</keyword>
<comment type="caution">
    <text evidence="13">The sequence shown here is derived from an EMBL/GenBank/DDBJ whole genome shotgun (WGS) entry which is preliminary data.</text>
</comment>
<dbReference type="InterPro" id="IPR027304">
    <property type="entry name" value="Trigger_fact/SurA_dom_sf"/>
</dbReference>
<dbReference type="PROSITE" id="PS51257">
    <property type="entry name" value="PROKAR_LIPOPROTEIN"/>
    <property type="match status" value="1"/>
</dbReference>
<dbReference type="NCBIfam" id="TIGR00115">
    <property type="entry name" value="tig"/>
    <property type="match status" value="1"/>
</dbReference>
<dbReference type="PROSITE" id="PS50059">
    <property type="entry name" value="FKBP_PPIASE"/>
    <property type="match status" value="1"/>
</dbReference>
<dbReference type="InterPro" id="IPR037041">
    <property type="entry name" value="Trigger_fac_C_sf"/>
</dbReference>
<evidence type="ECO:0000256" key="10">
    <source>
        <dbReference type="PROSITE-ProRule" id="PRU00277"/>
    </source>
</evidence>
<dbReference type="GO" id="GO:0005737">
    <property type="term" value="C:cytoplasm"/>
    <property type="evidence" value="ECO:0007669"/>
    <property type="project" value="UniProtKB-SubCell"/>
</dbReference>
<sequence length="353" mass="38884">MRRYVKICVCGIAAAFVLASGCGQNQEEETTAVQEETSGEEGFSGQVELGQYKGVEIEQADRTVTDEEVQTAVQSRLVANPDLVEVDRPAENGDTVNIDFVGIHDGEAFDGGTAEDYDLVLGSGSFIDGFEDGLVGATKGQELSLELTFPDPYVNNPDLAGEDVVFDVTVNRVEESHTPELNDAFVQRISDFDTVDAWEADLRSQLEETKAQQAETQEENQLFDAVVADATFTGIDGDVEEEYQRLTSQNENLLSLQGVTLDQYLQILGIDQAAYEESMRNQADYNVKLEMVLQEVYTQENLEIGDEARQAVAEANGMEDFDAVAELAGEADAQRFARNWTAMEFLKDNAVYK</sequence>
<dbReference type="InterPro" id="IPR001179">
    <property type="entry name" value="PPIase_FKBP_dom"/>
</dbReference>
<dbReference type="AlphaFoldDB" id="A0A9D2K762"/>
<dbReference type="FunFam" id="3.10.50.40:FF:000001">
    <property type="entry name" value="Trigger factor"/>
    <property type="match status" value="1"/>
</dbReference>
<dbReference type="EC" id="5.2.1.8" evidence="10"/>
<dbReference type="Proteomes" id="UP000824101">
    <property type="component" value="Unassembled WGS sequence"/>
</dbReference>
<dbReference type="Pfam" id="PF05698">
    <property type="entry name" value="Trigger_C"/>
    <property type="match status" value="1"/>
</dbReference>
<dbReference type="SUPFAM" id="SSF54534">
    <property type="entry name" value="FKBP-like"/>
    <property type="match status" value="1"/>
</dbReference>
<feature type="chain" id="PRO_5039306165" description="peptidylprolyl isomerase" evidence="11">
    <location>
        <begin position="20"/>
        <end position="353"/>
    </location>
</feature>
<comment type="function">
    <text evidence="9">Involved in protein export. Acts as a chaperone by maintaining the newly synthesized protein in an open conformation. Functions as a peptidyl-prolyl cis-trans isomerase.</text>
</comment>
<organism evidence="13 14">
    <name type="scientific">Candidatus Lachnoclostridium stercorigallinarum</name>
    <dbReference type="NCBI Taxonomy" id="2838634"/>
    <lineage>
        <taxon>Bacteria</taxon>
        <taxon>Bacillati</taxon>
        <taxon>Bacillota</taxon>
        <taxon>Clostridia</taxon>
        <taxon>Lachnospirales</taxon>
        <taxon>Lachnospiraceae</taxon>
    </lineage>
</organism>
<dbReference type="Gene3D" id="3.10.50.40">
    <property type="match status" value="1"/>
</dbReference>
<evidence type="ECO:0000313" key="13">
    <source>
        <dbReference type="EMBL" id="HIZ79539.1"/>
    </source>
</evidence>
<keyword evidence="8" id="KW-0131">Cell cycle</keyword>
<proteinExistence type="inferred from homology"/>
<evidence type="ECO:0000313" key="14">
    <source>
        <dbReference type="Proteomes" id="UP000824101"/>
    </source>
</evidence>
<evidence type="ECO:0000256" key="6">
    <source>
        <dbReference type="ARBA" id="ARBA00023186"/>
    </source>
</evidence>
<dbReference type="GO" id="GO:0006457">
    <property type="term" value="P:protein folding"/>
    <property type="evidence" value="ECO:0007669"/>
    <property type="project" value="InterPro"/>
</dbReference>
<dbReference type="InterPro" id="IPR046357">
    <property type="entry name" value="PPIase_dom_sf"/>
</dbReference>
<name>A0A9D2K762_9FIRM</name>
<reference evidence="13" key="2">
    <citation type="submission" date="2021-04" db="EMBL/GenBank/DDBJ databases">
        <authorList>
            <person name="Gilroy R."/>
        </authorList>
    </citation>
    <scope>NUCLEOTIDE SEQUENCE</scope>
    <source>
        <strain evidence="13">ChiBcec1-1093</strain>
    </source>
</reference>
<feature type="signal peptide" evidence="11">
    <location>
        <begin position="1"/>
        <end position="19"/>
    </location>
</feature>
<accession>A0A9D2K762</accession>
<dbReference type="Pfam" id="PF00254">
    <property type="entry name" value="FKBP_C"/>
    <property type="match status" value="1"/>
</dbReference>
<gene>
    <name evidence="13" type="primary">tig</name>
    <name evidence="13" type="ORF">IAA17_07105</name>
</gene>
<evidence type="ECO:0000256" key="8">
    <source>
        <dbReference type="ARBA" id="ARBA00023306"/>
    </source>
</evidence>
<evidence type="ECO:0000259" key="12">
    <source>
        <dbReference type="PROSITE" id="PS50059"/>
    </source>
</evidence>
<comment type="catalytic activity">
    <reaction evidence="1 10">
        <text>[protein]-peptidylproline (omega=180) = [protein]-peptidylproline (omega=0)</text>
        <dbReference type="Rhea" id="RHEA:16237"/>
        <dbReference type="Rhea" id="RHEA-COMP:10747"/>
        <dbReference type="Rhea" id="RHEA-COMP:10748"/>
        <dbReference type="ChEBI" id="CHEBI:83833"/>
        <dbReference type="ChEBI" id="CHEBI:83834"/>
        <dbReference type="EC" id="5.2.1.8"/>
    </reaction>
</comment>
<keyword evidence="11" id="KW-0732">Signal</keyword>
<dbReference type="SUPFAM" id="SSF109998">
    <property type="entry name" value="Triger factor/SurA peptide-binding domain-like"/>
    <property type="match status" value="1"/>
</dbReference>
<dbReference type="GO" id="GO:0015031">
    <property type="term" value="P:protein transport"/>
    <property type="evidence" value="ECO:0007669"/>
    <property type="project" value="InterPro"/>
</dbReference>
<evidence type="ECO:0000256" key="2">
    <source>
        <dbReference type="ARBA" id="ARBA00004496"/>
    </source>
</evidence>
<keyword evidence="6" id="KW-0143">Chaperone</keyword>
<evidence type="ECO:0000256" key="11">
    <source>
        <dbReference type="SAM" id="SignalP"/>
    </source>
</evidence>
<dbReference type="GO" id="GO:0051301">
    <property type="term" value="P:cell division"/>
    <property type="evidence" value="ECO:0007669"/>
    <property type="project" value="UniProtKB-KW"/>
</dbReference>
<feature type="domain" description="PPIase FKBP-type" evidence="12">
    <location>
        <begin position="93"/>
        <end position="153"/>
    </location>
</feature>
<evidence type="ECO:0000256" key="9">
    <source>
        <dbReference type="ARBA" id="ARBA00024849"/>
    </source>
</evidence>
<comment type="similarity">
    <text evidence="3">Belongs to the FKBP-type PPIase family. Tig subfamily.</text>
</comment>
<protein>
    <recommendedName>
        <fullName evidence="10">peptidylprolyl isomerase</fullName>
        <ecNumber evidence="10">5.2.1.8</ecNumber>
    </recommendedName>
</protein>
<dbReference type="EMBL" id="DXBC01000109">
    <property type="protein sequence ID" value="HIZ79539.1"/>
    <property type="molecule type" value="Genomic_DNA"/>
</dbReference>
<keyword evidence="4" id="KW-0132">Cell division</keyword>
<evidence type="ECO:0000256" key="3">
    <source>
        <dbReference type="ARBA" id="ARBA00005464"/>
    </source>
</evidence>
<keyword evidence="7 10" id="KW-0413">Isomerase</keyword>
<evidence type="ECO:0000256" key="5">
    <source>
        <dbReference type="ARBA" id="ARBA00023110"/>
    </source>
</evidence>
<dbReference type="GO" id="GO:0003755">
    <property type="term" value="F:peptidyl-prolyl cis-trans isomerase activity"/>
    <property type="evidence" value="ECO:0007669"/>
    <property type="project" value="UniProtKB-KW"/>
</dbReference>
<dbReference type="Gene3D" id="1.10.3120.10">
    <property type="entry name" value="Trigger factor, C-terminal domain"/>
    <property type="match status" value="1"/>
</dbReference>
<evidence type="ECO:0000256" key="4">
    <source>
        <dbReference type="ARBA" id="ARBA00022618"/>
    </source>
</evidence>